<dbReference type="InterPro" id="IPR043561">
    <property type="entry name" value="LHW-like"/>
</dbReference>
<dbReference type="AlphaFoldDB" id="A0AAV5MTG8"/>
<keyword evidence="1" id="KW-0805">Transcription regulation</keyword>
<evidence type="ECO:0000313" key="4">
    <source>
        <dbReference type="EMBL" id="GKV52394.1"/>
    </source>
</evidence>
<feature type="domain" description="Transcription factor MYC/MYB N-terminal" evidence="3">
    <location>
        <begin position="6"/>
        <end position="42"/>
    </location>
</feature>
<accession>A0AAV5MTG8</accession>
<dbReference type="EMBL" id="BPVZ01000693">
    <property type="protein sequence ID" value="GKV52394.1"/>
    <property type="molecule type" value="Genomic_DNA"/>
</dbReference>
<evidence type="ECO:0000313" key="5">
    <source>
        <dbReference type="Proteomes" id="UP001054252"/>
    </source>
</evidence>
<comment type="caution">
    <text evidence="4">The sequence shown here is derived from an EMBL/GenBank/DDBJ whole genome shotgun (WGS) entry which is preliminary data.</text>
</comment>
<evidence type="ECO:0000256" key="1">
    <source>
        <dbReference type="ARBA" id="ARBA00023015"/>
    </source>
</evidence>
<evidence type="ECO:0000256" key="2">
    <source>
        <dbReference type="ARBA" id="ARBA00023163"/>
    </source>
</evidence>
<protein>
    <recommendedName>
        <fullName evidence="3">Transcription factor MYC/MYB N-terminal domain-containing protein</fullName>
    </recommendedName>
</protein>
<keyword evidence="5" id="KW-1185">Reference proteome</keyword>
<dbReference type="PANTHER" id="PTHR46196:SF3">
    <property type="entry name" value="TRANSCRIPTION FACTOR LHW-LIKE ISOFORM X1"/>
    <property type="match status" value="1"/>
</dbReference>
<evidence type="ECO:0000259" key="3">
    <source>
        <dbReference type="Pfam" id="PF14215"/>
    </source>
</evidence>
<dbReference type="GO" id="GO:0003700">
    <property type="term" value="F:DNA-binding transcription factor activity"/>
    <property type="evidence" value="ECO:0007669"/>
    <property type="project" value="InterPro"/>
</dbReference>
<sequence>MGTTALRQLLKSLCSNSPWKYAVLWKLRHWSPLILTWEDGYCVYPGPREPLPDLTEVTVPVLGTKSGFSPVKFPVGSRTCTPPPPLYIPPFSPLLFHFHPLPPRKPSCFLSFSRKLLAEKL</sequence>
<keyword evidence="2" id="KW-0804">Transcription</keyword>
<name>A0AAV5MTG8_9ROSI</name>
<dbReference type="PANTHER" id="PTHR46196">
    <property type="entry name" value="TRANSCRIPTION FACTOR BHLH155-LIKE ISOFORM X1-RELATED"/>
    <property type="match status" value="1"/>
</dbReference>
<dbReference type="Proteomes" id="UP001054252">
    <property type="component" value="Unassembled WGS sequence"/>
</dbReference>
<gene>
    <name evidence="4" type="ORF">SLEP1_g58979</name>
</gene>
<proteinExistence type="predicted"/>
<reference evidence="4 5" key="1">
    <citation type="journal article" date="2021" name="Commun. Biol.">
        <title>The genome of Shorea leprosula (Dipterocarpaceae) highlights the ecological relevance of drought in aseasonal tropical rainforests.</title>
        <authorList>
            <person name="Ng K.K.S."/>
            <person name="Kobayashi M.J."/>
            <person name="Fawcett J.A."/>
            <person name="Hatakeyama M."/>
            <person name="Paape T."/>
            <person name="Ng C.H."/>
            <person name="Ang C.C."/>
            <person name="Tnah L.H."/>
            <person name="Lee C.T."/>
            <person name="Nishiyama T."/>
            <person name="Sese J."/>
            <person name="O'Brien M.J."/>
            <person name="Copetti D."/>
            <person name="Mohd Noor M.I."/>
            <person name="Ong R.C."/>
            <person name="Putra M."/>
            <person name="Sireger I.Z."/>
            <person name="Indrioko S."/>
            <person name="Kosugi Y."/>
            <person name="Izuno A."/>
            <person name="Isagi Y."/>
            <person name="Lee S.L."/>
            <person name="Shimizu K.K."/>
        </authorList>
    </citation>
    <scope>NUCLEOTIDE SEQUENCE [LARGE SCALE GENOMIC DNA]</scope>
    <source>
        <strain evidence="4">214</strain>
    </source>
</reference>
<dbReference type="Pfam" id="PF14215">
    <property type="entry name" value="bHLH-MYC_N"/>
    <property type="match status" value="1"/>
</dbReference>
<dbReference type="InterPro" id="IPR025610">
    <property type="entry name" value="MYC/MYB_N"/>
</dbReference>
<organism evidence="4 5">
    <name type="scientific">Rubroshorea leprosula</name>
    <dbReference type="NCBI Taxonomy" id="152421"/>
    <lineage>
        <taxon>Eukaryota</taxon>
        <taxon>Viridiplantae</taxon>
        <taxon>Streptophyta</taxon>
        <taxon>Embryophyta</taxon>
        <taxon>Tracheophyta</taxon>
        <taxon>Spermatophyta</taxon>
        <taxon>Magnoliopsida</taxon>
        <taxon>eudicotyledons</taxon>
        <taxon>Gunneridae</taxon>
        <taxon>Pentapetalae</taxon>
        <taxon>rosids</taxon>
        <taxon>malvids</taxon>
        <taxon>Malvales</taxon>
        <taxon>Dipterocarpaceae</taxon>
        <taxon>Rubroshorea</taxon>
    </lineage>
</organism>